<dbReference type="InterPro" id="IPR000571">
    <property type="entry name" value="Znf_CCCH"/>
</dbReference>
<dbReference type="GO" id="GO:0005634">
    <property type="term" value="C:nucleus"/>
    <property type="evidence" value="ECO:0007669"/>
    <property type="project" value="TreeGrafter"/>
</dbReference>
<evidence type="ECO:0000256" key="9">
    <source>
        <dbReference type="SAM" id="MobiDB-lite"/>
    </source>
</evidence>
<dbReference type="PANTHER" id="PTHR14398">
    <property type="entry name" value="RNA RECOGNITION RRM/RNP DOMAIN"/>
    <property type="match status" value="1"/>
</dbReference>
<keyword evidence="8" id="KW-0175">Coiled coil</keyword>
<feature type="coiled-coil region" evidence="8">
    <location>
        <begin position="623"/>
        <end position="650"/>
    </location>
</feature>
<sequence>MIFDASTSDHLKPWLTKTLEPICDADPTALAEYILALLKHNGPEPELRKELAGQLDEFLEKEGPPFIDALFTTLRTKSYLPYTSPPPPTAPSLPTDNGIPIPLDALISSGSSSPPGPDRSRKRPSDYEDSLRPPKGPRMSQDGPFSRHGPHRGPGWNHGNWNGSGPSRPGFPGSSDAVNGGMGQRMNGRGPPAQYHPPGQGRGICRDYYNNGYCARGAYCKFSHGDDALVPGVFPMGPQQMPGNMFMPMFPPGMPFGMGPPPAAYDPHEARLDIQPGPPPGSMGRPQRTSMLPRANGDGPSMHPHASGELPVIQDLTPPVYNDEPTRRQEGSVPSPNVDTQPNGASPPAAPVTNMEVDTPASGPSSHSLRPPRTSQSTGGRGRGGRPGVYGGDVQRFHPERRGDKTLVVEKIPEDKLSLDAVNSWFKRFGTVTNVAVDAASAKALVSFSTHEEAQAAWKTEEAVFGNRFVKVFWHRPMGGQGLVGQRALAASAPIVASVAAKEQVPASTPDPDPQPSTGTAQGTKKAPSSSSSVSGLAARQKLLEQQIAEQKVLMEKLNTAAPEEKKEIFAQLRKLGQEIKASSAQTAFAPPKKPSPSAPRPEDREAKERERLDKELELHSAALDGEETTEALQAKLAKLKAEAASLGIDPSAESAPAYPYNSHRGRGRGRGRAFFRGAARGGPPRAGMKLDNRPKKLLVKDVGSDGVQAVRDWYEAGGQVDAVETLENGDVVVTFKTRAAAEQGLAKGSNIPPSGQKQISWYHNGPSTSTSAADATTAPPKATPDLSNDEYGREQSSIQTLNDEEPAVSGWGGDEEEDGMGML</sequence>
<dbReference type="Gene3D" id="3.30.70.330">
    <property type="match status" value="1"/>
</dbReference>
<feature type="region of interest" description="Disordered" evidence="9">
    <location>
        <begin position="747"/>
        <end position="824"/>
    </location>
</feature>
<feature type="compositionally biased region" description="Polar residues" evidence="9">
    <location>
        <begin position="752"/>
        <end position="762"/>
    </location>
</feature>
<feature type="compositionally biased region" description="Acidic residues" evidence="9">
    <location>
        <begin position="814"/>
        <end position="824"/>
    </location>
</feature>
<dbReference type="Gene3D" id="1.20.1390.10">
    <property type="entry name" value="PWI domain"/>
    <property type="match status" value="1"/>
</dbReference>
<feature type="region of interest" description="Disordered" evidence="9">
    <location>
        <begin position="271"/>
        <end position="397"/>
    </location>
</feature>
<evidence type="ECO:0000256" key="5">
    <source>
        <dbReference type="ARBA" id="ARBA00043866"/>
    </source>
</evidence>
<feature type="compositionally biased region" description="Low complexity" evidence="9">
    <location>
        <begin position="163"/>
        <end position="175"/>
    </location>
</feature>
<dbReference type="GO" id="GO:0003723">
    <property type="term" value="F:RNA binding"/>
    <property type="evidence" value="ECO:0007669"/>
    <property type="project" value="UniProtKB-UniRule"/>
</dbReference>
<evidence type="ECO:0000259" key="10">
    <source>
        <dbReference type="PROSITE" id="PS50102"/>
    </source>
</evidence>
<evidence type="ECO:0000256" key="4">
    <source>
        <dbReference type="ARBA" id="ARBA00022884"/>
    </source>
</evidence>
<dbReference type="SUPFAM" id="SSF54928">
    <property type="entry name" value="RNA-binding domain, RBD"/>
    <property type="match status" value="1"/>
</dbReference>
<dbReference type="CDD" id="cd12257">
    <property type="entry name" value="RRM1_RBM26_like"/>
    <property type="match status" value="1"/>
</dbReference>
<keyword evidence="1 7" id="KW-0479">Metal-binding</keyword>
<dbReference type="InterPro" id="IPR035979">
    <property type="entry name" value="RBD_domain_sf"/>
</dbReference>
<feature type="region of interest" description="Disordered" evidence="9">
    <location>
        <begin position="82"/>
        <end position="198"/>
    </location>
</feature>
<evidence type="ECO:0000256" key="8">
    <source>
        <dbReference type="SAM" id="Coils"/>
    </source>
</evidence>
<dbReference type="PROSITE" id="PS50102">
    <property type="entry name" value="RRM"/>
    <property type="match status" value="1"/>
</dbReference>
<evidence type="ECO:0000313" key="13">
    <source>
        <dbReference type="Proteomes" id="UP001201163"/>
    </source>
</evidence>
<feature type="domain" description="RRM" evidence="10">
    <location>
        <begin position="405"/>
        <end position="477"/>
    </location>
</feature>
<evidence type="ECO:0000313" key="12">
    <source>
        <dbReference type="EMBL" id="KAH8992000.1"/>
    </source>
</evidence>
<dbReference type="InterPro" id="IPR012677">
    <property type="entry name" value="Nucleotide-bd_a/b_plait_sf"/>
</dbReference>
<dbReference type="PROSITE" id="PS50103">
    <property type="entry name" value="ZF_C3H1"/>
    <property type="match status" value="1"/>
</dbReference>
<dbReference type="EMBL" id="JAKELL010000024">
    <property type="protein sequence ID" value="KAH8992000.1"/>
    <property type="molecule type" value="Genomic_DNA"/>
</dbReference>
<dbReference type="InterPro" id="IPR002483">
    <property type="entry name" value="PWI_dom"/>
</dbReference>
<dbReference type="AlphaFoldDB" id="A0AAD4QDZ3"/>
<comment type="function">
    <text evidence="5">May be involved in the turnover of nuclear polyadenylated (pA+) RNA.</text>
</comment>
<evidence type="ECO:0000256" key="6">
    <source>
        <dbReference type="PROSITE-ProRule" id="PRU00176"/>
    </source>
</evidence>
<evidence type="ECO:0000256" key="7">
    <source>
        <dbReference type="PROSITE-ProRule" id="PRU00723"/>
    </source>
</evidence>
<accession>A0AAD4QDZ3</accession>
<name>A0AAD4QDZ3_9AGAM</name>
<dbReference type="InterPro" id="IPR036855">
    <property type="entry name" value="Znf_CCCH_sf"/>
</dbReference>
<dbReference type="Proteomes" id="UP001201163">
    <property type="component" value="Unassembled WGS sequence"/>
</dbReference>
<evidence type="ECO:0000256" key="3">
    <source>
        <dbReference type="ARBA" id="ARBA00022833"/>
    </source>
</evidence>
<feature type="domain" description="C3H1-type" evidence="11">
    <location>
        <begin position="199"/>
        <end position="227"/>
    </location>
</feature>
<feature type="compositionally biased region" description="Basic and acidic residues" evidence="9">
    <location>
        <begin position="601"/>
        <end position="612"/>
    </location>
</feature>
<dbReference type="PANTHER" id="PTHR14398:SF0">
    <property type="entry name" value="ZINC FINGER PROTEIN SWM"/>
    <property type="match status" value="1"/>
</dbReference>
<gene>
    <name evidence="12" type="ORF">EDB92DRAFT_2066066</name>
</gene>
<feature type="region of interest" description="Disordered" evidence="9">
    <location>
        <begin position="582"/>
        <end position="612"/>
    </location>
</feature>
<evidence type="ECO:0000256" key="2">
    <source>
        <dbReference type="ARBA" id="ARBA00022771"/>
    </source>
</evidence>
<keyword evidence="13" id="KW-1185">Reference proteome</keyword>
<comment type="caution">
    <text evidence="12">The sequence shown here is derived from an EMBL/GenBank/DDBJ whole genome shotgun (WGS) entry which is preliminary data.</text>
</comment>
<feature type="region of interest" description="Disordered" evidence="9">
    <location>
        <begin position="502"/>
        <end position="538"/>
    </location>
</feature>
<evidence type="ECO:0000256" key="1">
    <source>
        <dbReference type="ARBA" id="ARBA00022723"/>
    </source>
</evidence>
<dbReference type="InterPro" id="IPR000504">
    <property type="entry name" value="RRM_dom"/>
</dbReference>
<dbReference type="GO" id="GO:0008270">
    <property type="term" value="F:zinc ion binding"/>
    <property type="evidence" value="ECO:0007669"/>
    <property type="project" value="UniProtKB-KW"/>
</dbReference>
<feature type="zinc finger region" description="C3H1-type" evidence="7">
    <location>
        <begin position="199"/>
        <end position="227"/>
    </location>
</feature>
<proteinExistence type="predicted"/>
<organism evidence="12 13">
    <name type="scientific">Lactarius akahatsu</name>
    <dbReference type="NCBI Taxonomy" id="416441"/>
    <lineage>
        <taxon>Eukaryota</taxon>
        <taxon>Fungi</taxon>
        <taxon>Dikarya</taxon>
        <taxon>Basidiomycota</taxon>
        <taxon>Agaricomycotina</taxon>
        <taxon>Agaricomycetes</taxon>
        <taxon>Russulales</taxon>
        <taxon>Russulaceae</taxon>
        <taxon>Lactarius</taxon>
    </lineage>
</organism>
<dbReference type="SUPFAM" id="SSF90229">
    <property type="entry name" value="CCCH zinc finger"/>
    <property type="match status" value="1"/>
</dbReference>
<dbReference type="Pfam" id="PF00642">
    <property type="entry name" value="zf-CCCH"/>
    <property type="match status" value="1"/>
</dbReference>
<feature type="compositionally biased region" description="Polar residues" evidence="9">
    <location>
        <begin position="362"/>
        <end position="378"/>
    </location>
</feature>
<evidence type="ECO:0000259" key="11">
    <source>
        <dbReference type="PROSITE" id="PS50103"/>
    </source>
</evidence>
<keyword evidence="4 6" id="KW-0694">RNA-binding</keyword>
<dbReference type="Pfam" id="PF01480">
    <property type="entry name" value="PWI"/>
    <property type="match status" value="1"/>
</dbReference>
<protein>
    <submittedName>
        <fullName evidence="12">Uncharacterized protein</fullName>
    </submittedName>
</protein>
<feature type="region of interest" description="Disordered" evidence="9">
    <location>
        <begin position="651"/>
        <end position="671"/>
    </location>
</feature>
<dbReference type="InterPro" id="IPR045137">
    <property type="entry name" value="RBM26/27"/>
</dbReference>
<keyword evidence="3 7" id="KW-0862">Zinc</keyword>
<feature type="compositionally biased region" description="Low complexity" evidence="9">
    <location>
        <begin position="767"/>
        <end position="786"/>
    </location>
</feature>
<reference evidence="12" key="1">
    <citation type="submission" date="2022-01" db="EMBL/GenBank/DDBJ databases">
        <title>Comparative genomics reveals a dynamic genome evolution in the ectomycorrhizal milk-cap (Lactarius) mushrooms.</title>
        <authorList>
            <consortium name="DOE Joint Genome Institute"/>
            <person name="Lebreton A."/>
            <person name="Tang N."/>
            <person name="Kuo A."/>
            <person name="LaButti K."/>
            <person name="Drula E."/>
            <person name="Barry K."/>
            <person name="Clum A."/>
            <person name="Lipzen A."/>
            <person name="Mousain D."/>
            <person name="Ng V."/>
            <person name="Wang R."/>
            <person name="Wang X."/>
            <person name="Dai Y."/>
            <person name="Henrissat B."/>
            <person name="Grigoriev I.V."/>
            <person name="Guerin-Laguette A."/>
            <person name="Yu F."/>
            <person name="Martin F.M."/>
        </authorList>
    </citation>
    <scope>NUCLEOTIDE SEQUENCE</scope>
    <source>
        <strain evidence="12">QP</strain>
    </source>
</reference>
<feature type="compositionally biased region" description="Polar residues" evidence="9">
    <location>
        <begin position="332"/>
        <end position="344"/>
    </location>
</feature>
<feature type="compositionally biased region" description="Gly residues" evidence="9">
    <location>
        <begin position="379"/>
        <end position="391"/>
    </location>
</feature>
<keyword evidence="2 7" id="KW-0863">Zinc-finger</keyword>
<feature type="compositionally biased region" description="Basic and acidic residues" evidence="9">
    <location>
        <begin position="123"/>
        <end position="132"/>
    </location>
</feature>
<dbReference type="SMART" id="SM00356">
    <property type="entry name" value="ZnF_C3H1"/>
    <property type="match status" value="1"/>
</dbReference>